<dbReference type="PATRIC" id="fig|29290.4.peg.7320"/>
<reference evidence="2 3" key="1">
    <citation type="submission" date="2015-02" db="EMBL/GenBank/DDBJ databases">
        <title>Single-cell genomics of uncultivated deep-branching MTB reveals a conserved set of magnetosome genes.</title>
        <authorList>
            <person name="Kolinko S."/>
            <person name="Richter M."/>
            <person name="Glockner F.O."/>
            <person name="Brachmann A."/>
            <person name="Schuler D."/>
        </authorList>
    </citation>
    <scope>NUCLEOTIDE SEQUENCE [LARGE SCALE GENOMIC DNA]</scope>
    <source>
        <strain evidence="2">TM-1</strain>
    </source>
</reference>
<feature type="domain" description="NYN" evidence="1">
    <location>
        <begin position="2"/>
        <end position="176"/>
    </location>
</feature>
<protein>
    <submittedName>
        <fullName evidence="2">NYN domain protein</fullName>
    </submittedName>
</protein>
<dbReference type="Proteomes" id="UP000033423">
    <property type="component" value="Unassembled WGS sequence"/>
</dbReference>
<keyword evidence="3" id="KW-1185">Reference proteome</keyword>
<dbReference type="Pfam" id="PF01936">
    <property type="entry name" value="NYN"/>
    <property type="match status" value="1"/>
</dbReference>
<evidence type="ECO:0000259" key="1">
    <source>
        <dbReference type="Pfam" id="PF01936"/>
    </source>
</evidence>
<dbReference type="CDD" id="cd18722">
    <property type="entry name" value="PIN_NicB-like"/>
    <property type="match status" value="1"/>
</dbReference>
<dbReference type="InterPro" id="IPR021139">
    <property type="entry name" value="NYN"/>
</dbReference>
<organism evidence="2 3">
    <name type="scientific">Candidatus Magnetobacterium bavaricum</name>
    <dbReference type="NCBI Taxonomy" id="29290"/>
    <lineage>
        <taxon>Bacteria</taxon>
        <taxon>Pseudomonadati</taxon>
        <taxon>Nitrospirota</taxon>
        <taxon>Thermodesulfovibrionia</taxon>
        <taxon>Thermodesulfovibrionales</taxon>
        <taxon>Candidatus Magnetobacteriaceae</taxon>
        <taxon>Candidatus Magnetobacterium</taxon>
    </lineage>
</organism>
<accession>A0A0F3GNP0</accession>
<evidence type="ECO:0000313" key="3">
    <source>
        <dbReference type="Proteomes" id="UP000033423"/>
    </source>
</evidence>
<dbReference type="GO" id="GO:0004540">
    <property type="term" value="F:RNA nuclease activity"/>
    <property type="evidence" value="ECO:0007669"/>
    <property type="project" value="InterPro"/>
</dbReference>
<evidence type="ECO:0000313" key="2">
    <source>
        <dbReference type="EMBL" id="KJU82283.1"/>
    </source>
</evidence>
<proteinExistence type="predicted"/>
<dbReference type="AlphaFoldDB" id="A0A0F3GNP0"/>
<gene>
    <name evidence="2" type="ORF">MBAV_005528</name>
</gene>
<sequence length="203" mass="23681">MRVYVYIDGFNLYYRALKNTAYKWLDVKELCKRLLKPEDNILSIKYFTALVNGINDPGRPIRQGTYLRALQSYIPEIEIFYGSFLTEKKRLFLPKPIIKPSERQTQLNVTNLEYIRTIEIKETKEKGSDVNLAVHLLNDAWHNRYDCAVVISNDSDIKEALNLVKTEINKQIGWFIPTNCNPSVELNKLADFRKIISKDSFSK</sequence>
<comment type="caution">
    <text evidence="2">The sequence shown here is derived from an EMBL/GenBank/DDBJ whole genome shotgun (WGS) entry which is preliminary data.</text>
</comment>
<dbReference type="Gene3D" id="3.40.50.1010">
    <property type="entry name" value="5'-nuclease"/>
    <property type="match status" value="1"/>
</dbReference>
<dbReference type="EMBL" id="LACI01002375">
    <property type="protein sequence ID" value="KJU82283.1"/>
    <property type="molecule type" value="Genomic_DNA"/>
</dbReference>
<name>A0A0F3GNP0_9BACT</name>